<sequence length="218" mass="21868">MVHFAPLLVASLAAIAASASPLPRHMTDSVDVRALTSSPEARDTNAHSNWRRVDARHGHSGVDGPSSEDPGTSIGPPGGTDSPTQGGGDPEISRRMANSVVRDTNAHLSWRRVDARQGQTGVDGPSSGNPGTSVGPPGGTDSPIDGGDPGTPNPGGGEPTDPGTADPGGGDPGTPNPGGGELPDAKTKSKSKSAGSPHHKAHSGGHHARQSELESIRV</sequence>
<accession>A0ACB8RMG3</accession>
<gene>
    <name evidence="1" type="ORF">FA95DRAFT_126721</name>
</gene>
<comment type="caution">
    <text evidence="1">The sequence shown here is derived from an EMBL/GenBank/DDBJ whole genome shotgun (WGS) entry which is preliminary data.</text>
</comment>
<organism evidence="1 2">
    <name type="scientific">Auriscalpium vulgare</name>
    <dbReference type="NCBI Taxonomy" id="40419"/>
    <lineage>
        <taxon>Eukaryota</taxon>
        <taxon>Fungi</taxon>
        <taxon>Dikarya</taxon>
        <taxon>Basidiomycota</taxon>
        <taxon>Agaricomycotina</taxon>
        <taxon>Agaricomycetes</taxon>
        <taxon>Russulales</taxon>
        <taxon>Auriscalpiaceae</taxon>
        <taxon>Auriscalpium</taxon>
    </lineage>
</organism>
<reference evidence="1" key="1">
    <citation type="submission" date="2021-02" db="EMBL/GenBank/DDBJ databases">
        <authorList>
            <consortium name="DOE Joint Genome Institute"/>
            <person name="Ahrendt S."/>
            <person name="Looney B.P."/>
            <person name="Miyauchi S."/>
            <person name="Morin E."/>
            <person name="Drula E."/>
            <person name="Courty P.E."/>
            <person name="Chicoki N."/>
            <person name="Fauchery L."/>
            <person name="Kohler A."/>
            <person name="Kuo A."/>
            <person name="Labutti K."/>
            <person name="Pangilinan J."/>
            <person name="Lipzen A."/>
            <person name="Riley R."/>
            <person name="Andreopoulos W."/>
            <person name="He G."/>
            <person name="Johnson J."/>
            <person name="Barry K.W."/>
            <person name="Grigoriev I.V."/>
            <person name="Nagy L."/>
            <person name="Hibbett D."/>
            <person name="Henrissat B."/>
            <person name="Matheny P.B."/>
            <person name="Labbe J."/>
            <person name="Martin F."/>
        </authorList>
    </citation>
    <scope>NUCLEOTIDE SEQUENCE</scope>
    <source>
        <strain evidence="1">FP105234-sp</strain>
    </source>
</reference>
<evidence type="ECO:0000313" key="2">
    <source>
        <dbReference type="Proteomes" id="UP000814033"/>
    </source>
</evidence>
<keyword evidence="2" id="KW-1185">Reference proteome</keyword>
<dbReference type="Proteomes" id="UP000814033">
    <property type="component" value="Unassembled WGS sequence"/>
</dbReference>
<reference evidence="1" key="2">
    <citation type="journal article" date="2022" name="New Phytol.">
        <title>Evolutionary transition to the ectomycorrhizal habit in the genomes of a hyperdiverse lineage of mushroom-forming fungi.</title>
        <authorList>
            <person name="Looney B."/>
            <person name="Miyauchi S."/>
            <person name="Morin E."/>
            <person name="Drula E."/>
            <person name="Courty P.E."/>
            <person name="Kohler A."/>
            <person name="Kuo A."/>
            <person name="LaButti K."/>
            <person name="Pangilinan J."/>
            <person name="Lipzen A."/>
            <person name="Riley R."/>
            <person name="Andreopoulos W."/>
            <person name="He G."/>
            <person name="Johnson J."/>
            <person name="Nolan M."/>
            <person name="Tritt A."/>
            <person name="Barry K.W."/>
            <person name="Grigoriev I.V."/>
            <person name="Nagy L.G."/>
            <person name="Hibbett D."/>
            <person name="Henrissat B."/>
            <person name="Matheny P.B."/>
            <person name="Labbe J."/>
            <person name="Martin F.M."/>
        </authorList>
    </citation>
    <scope>NUCLEOTIDE SEQUENCE</scope>
    <source>
        <strain evidence="1">FP105234-sp</strain>
    </source>
</reference>
<evidence type="ECO:0000313" key="1">
    <source>
        <dbReference type="EMBL" id="KAI0045371.1"/>
    </source>
</evidence>
<name>A0ACB8RMG3_9AGAM</name>
<proteinExistence type="predicted"/>
<protein>
    <submittedName>
        <fullName evidence="1">Uncharacterized protein</fullName>
    </submittedName>
</protein>
<dbReference type="EMBL" id="MU275953">
    <property type="protein sequence ID" value="KAI0045371.1"/>
    <property type="molecule type" value="Genomic_DNA"/>
</dbReference>